<sequence length="126" mass="13494">MAQAAAIIFTVLMGALAIFQAALIVGAPLGHFAWGGQHRVLPRRLRIGSAVAIVLYGLFALILMMRAGLLASWPDMSWIMPASWIILAYLALGVVMNAISRSLPERLTMTPLITVLLGLTLIVALS</sequence>
<dbReference type="RefSeq" id="WP_157291219.1">
    <property type="nucleotide sequence ID" value="NZ_WQRF01000006.1"/>
</dbReference>
<keyword evidence="1" id="KW-0472">Membrane</keyword>
<keyword evidence="1" id="KW-1133">Transmembrane helix</keyword>
<feature type="transmembrane region" description="Helical" evidence="1">
    <location>
        <begin position="107"/>
        <end position="125"/>
    </location>
</feature>
<protein>
    <recommendedName>
        <fullName evidence="4">Integral membrane protein</fullName>
    </recommendedName>
</protein>
<proteinExistence type="predicted"/>
<gene>
    <name evidence="2" type="ORF">GO014_15575</name>
</gene>
<dbReference type="AlphaFoldDB" id="A0A7X3FUF0"/>
<dbReference type="EMBL" id="WQRF01000006">
    <property type="protein sequence ID" value="MVT00443.1"/>
    <property type="molecule type" value="Genomic_DNA"/>
</dbReference>
<feature type="transmembrane region" description="Helical" evidence="1">
    <location>
        <begin position="6"/>
        <end position="33"/>
    </location>
</feature>
<organism evidence="2 3">
    <name type="scientific">Devosia marina</name>
    <dbReference type="NCBI Taxonomy" id="2683198"/>
    <lineage>
        <taxon>Bacteria</taxon>
        <taxon>Pseudomonadati</taxon>
        <taxon>Pseudomonadota</taxon>
        <taxon>Alphaproteobacteria</taxon>
        <taxon>Hyphomicrobiales</taxon>
        <taxon>Devosiaceae</taxon>
        <taxon>Devosia</taxon>
    </lineage>
</organism>
<keyword evidence="1" id="KW-0812">Transmembrane</keyword>
<evidence type="ECO:0000313" key="3">
    <source>
        <dbReference type="Proteomes" id="UP000438106"/>
    </source>
</evidence>
<comment type="caution">
    <text evidence="2">The sequence shown here is derived from an EMBL/GenBank/DDBJ whole genome shotgun (WGS) entry which is preliminary data.</text>
</comment>
<accession>A0A7X3FUF0</accession>
<name>A0A7X3FUF0_9HYPH</name>
<reference evidence="2 3" key="1">
    <citation type="submission" date="2019-12" db="EMBL/GenBank/DDBJ databases">
        <title>Devosia maris sp. nov., isolated from the deep seawater.</title>
        <authorList>
            <person name="Liu Y."/>
        </authorList>
    </citation>
    <scope>NUCLEOTIDE SEQUENCE [LARGE SCALE GENOMIC DNA]</scope>
    <source>
        <strain evidence="2 3">L53-10-65</strain>
    </source>
</reference>
<evidence type="ECO:0008006" key="4">
    <source>
        <dbReference type="Google" id="ProtNLM"/>
    </source>
</evidence>
<feature type="transmembrane region" description="Helical" evidence="1">
    <location>
        <begin position="76"/>
        <end position="95"/>
    </location>
</feature>
<evidence type="ECO:0000313" key="2">
    <source>
        <dbReference type="EMBL" id="MVT00443.1"/>
    </source>
</evidence>
<evidence type="ECO:0000256" key="1">
    <source>
        <dbReference type="SAM" id="Phobius"/>
    </source>
</evidence>
<dbReference type="Proteomes" id="UP000438106">
    <property type="component" value="Unassembled WGS sequence"/>
</dbReference>
<keyword evidence="3" id="KW-1185">Reference proteome</keyword>
<feature type="transmembrane region" description="Helical" evidence="1">
    <location>
        <begin position="45"/>
        <end position="64"/>
    </location>
</feature>